<protein>
    <submittedName>
        <fullName evidence="2">Uncharacterized protein</fullName>
    </submittedName>
</protein>
<dbReference type="AlphaFoldDB" id="M7NG55"/>
<keyword evidence="1" id="KW-0472">Membrane</keyword>
<gene>
    <name evidence="2" type="ORF">ADICEAN_04093</name>
</gene>
<dbReference type="EMBL" id="AODQ01000188">
    <property type="protein sequence ID" value="EMR00780.1"/>
    <property type="molecule type" value="Genomic_DNA"/>
</dbReference>
<proteinExistence type="predicted"/>
<keyword evidence="1" id="KW-1133">Transmembrane helix</keyword>
<evidence type="ECO:0000256" key="1">
    <source>
        <dbReference type="SAM" id="Phobius"/>
    </source>
</evidence>
<accession>M7NG55</accession>
<organism evidence="2 3">
    <name type="scientific">Cesiribacter andamanensis AMV16</name>
    <dbReference type="NCBI Taxonomy" id="1279009"/>
    <lineage>
        <taxon>Bacteria</taxon>
        <taxon>Pseudomonadati</taxon>
        <taxon>Bacteroidota</taxon>
        <taxon>Cytophagia</taxon>
        <taxon>Cytophagales</taxon>
        <taxon>Cesiribacteraceae</taxon>
        <taxon>Cesiribacter</taxon>
    </lineage>
</organism>
<feature type="transmembrane region" description="Helical" evidence="1">
    <location>
        <begin position="94"/>
        <end position="113"/>
    </location>
</feature>
<sequence>MVYLFGTAQLGLLGRHWLHFFLVFDLAKILVYPGFDLLLAKVTGNYQGGIVGAVVRIVKFLYVVQGGGLQIGQGAYGEPVIGVRLRIECFVDHIAGVSVGLVIVALPLFVFHYQFFVLQGGAGYGIDKKAHAIGFHPEHFLKGILGDGLIVNGAIRPGAAVEGAAQIIDAAEKMAFRHVFGALKEHMLKEVRKACSARFFPAGTYVVENGYGHNGVGSVLMQNHLQAVVKGVLVVGQVKSGFGGHCSGFGNSLRRPGGFAGRRSSQCYRHAGRPSLFS</sequence>
<comment type="caution">
    <text evidence="2">The sequence shown here is derived from an EMBL/GenBank/DDBJ whole genome shotgun (WGS) entry which is preliminary data.</text>
</comment>
<keyword evidence="1" id="KW-0812">Transmembrane</keyword>
<reference evidence="2 3" key="1">
    <citation type="journal article" date="2013" name="Genome Announc.">
        <title>Draft Genome Sequence of Cesiribacter andamanensis Strain AMV16T, Isolated from a Soil Sample from a Mud Volcano in the Andaman Islands, India.</title>
        <authorList>
            <person name="Shivaji S."/>
            <person name="Ara S."/>
            <person name="Begum Z."/>
            <person name="Srinivas T.N."/>
            <person name="Singh A."/>
            <person name="Kumar Pinnaka A."/>
        </authorList>
    </citation>
    <scope>NUCLEOTIDE SEQUENCE [LARGE SCALE GENOMIC DNA]</scope>
    <source>
        <strain evidence="2 3">AMV16</strain>
    </source>
</reference>
<dbReference type="Proteomes" id="UP000011910">
    <property type="component" value="Unassembled WGS sequence"/>
</dbReference>
<evidence type="ECO:0000313" key="3">
    <source>
        <dbReference type="Proteomes" id="UP000011910"/>
    </source>
</evidence>
<keyword evidence="3" id="KW-1185">Reference proteome</keyword>
<name>M7NG55_9BACT</name>
<evidence type="ECO:0000313" key="2">
    <source>
        <dbReference type="EMBL" id="EMR00780.1"/>
    </source>
</evidence>